<dbReference type="OrthoDB" id="240216at2759"/>
<evidence type="ECO:0000313" key="5">
    <source>
        <dbReference type="Proteomes" id="UP000694845"/>
    </source>
</evidence>
<dbReference type="GO" id="GO:0006635">
    <property type="term" value="P:fatty acid beta-oxidation"/>
    <property type="evidence" value="ECO:0007669"/>
    <property type="project" value="UniProtKB-UniPathway"/>
</dbReference>
<name>A0A8B7ZS06_ACAPL</name>
<gene>
    <name evidence="6" type="primary">LOC110988536</name>
</gene>
<dbReference type="Proteomes" id="UP000694845">
    <property type="component" value="Unplaced"/>
</dbReference>
<dbReference type="RefSeq" id="XP_022107847.1">
    <property type="nucleotide sequence ID" value="XM_022252155.1"/>
</dbReference>
<feature type="domain" description="Choline/carnitine acyltransferase" evidence="4">
    <location>
        <begin position="45"/>
        <end position="104"/>
    </location>
</feature>
<evidence type="ECO:0000256" key="1">
    <source>
        <dbReference type="ARBA" id="ARBA00005005"/>
    </source>
</evidence>
<dbReference type="GeneID" id="110988536"/>
<dbReference type="GO" id="GO:0004095">
    <property type="term" value="F:carnitine O-palmitoyltransferase activity"/>
    <property type="evidence" value="ECO:0007669"/>
    <property type="project" value="TreeGrafter"/>
</dbReference>
<protein>
    <submittedName>
        <fullName evidence="6">Carnitine O-palmitoyltransferase 2, mitochondrial-like isoform X2</fullName>
    </submittedName>
</protein>
<keyword evidence="5" id="KW-1185">Reference proteome</keyword>
<evidence type="ECO:0000256" key="3">
    <source>
        <dbReference type="ARBA" id="ARBA00048999"/>
    </source>
</evidence>
<proteinExistence type="predicted"/>
<dbReference type="UniPathway" id="UPA00659"/>
<dbReference type="PANTHER" id="PTHR22589">
    <property type="entry name" value="CARNITINE O-ACYLTRANSFERASE"/>
    <property type="match status" value="1"/>
</dbReference>
<accession>A0A8B7ZS06</accession>
<evidence type="ECO:0000256" key="2">
    <source>
        <dbReference type="ARBA" id="ARBA00023315"/>
    </source>
</evidence>
<dbReference type="AlphaFoldDB" id="A0A8B7ZS06"/>
<dbReference type="Pfam" id="PF00755">
    <property type="entry name" value="Carn_acyltransf"/>
    <property type="match status" value="1"/>
</dbReference>
<dbReference type="PANTHER" id="PTHR22589:SF16">
    <property type="entry name" value="CARNITINE O-PALMITOYLTRANSFERASE 2, MITOCHONDRIAL"/>
    <property type="match status" value="1"/>
</dbReference>
<dbReference type="SUPFAM" id="SSF52777">
    <property type="entry name" value="CoA-dependent acyltransferases"/>
    <property type="match status" value="1"/>
</dbReference>
<sequence>MEEGRQNWTGKLCVYGGHGGFKGPPDLQTLSPVPTMFFQPAIPQLPVPSLHDTCQRYLTAQLVFLSPKEYAKTQSLVDEFQKGAGVDLNKELVELNKKNSHLSYSTGNKSNQSDCVPAEILEDTEG</sequence>
<dbReference type="Gene3D" id="1.10.275.20">
    <property type="entry name" value="Choline/Carnitine o-acyltransferase"/>
    <property type="match status" value="1"/>
</dbReference>
<comment type="catalytic activity">
    <reaction evidence="3">
        <text>4,8-dimethylnonanoyl-CoA + (R)-carnitine = O-4,8-dimethylnonanoyl-(R)-carnitine + CoA</text>
        <dbReference type="Rhea" id="RHEA:44860"/>
        <dbReference type="ChEBI" id="CHEBI:16347"/>
        <dbReference type="ChEBI" id="CHEBI:57287"/>
        <dbReference type="ChEBI" id="CHEBI:77061"/>
        <dbReference type="ChEBI" id="CHEBI:84654"/>
    </reaction>
</comment>
<comment type="pathway">
    <text evidence="1">Lipid metabolism; fatty acid beta-oxidation.</text>
</comment>
<keyword evidence="2" id="KW-0808">Transferase</keyword>
<dbReference type="InterPro" id="IPR000542">
    <property type="entry name" value="Carn_acyl_trans"/>
</dbReference>
<dbReference type="InterPro" id="IPR042572">
    <property type="entry name" value="Carn_acyl_trans_N"/>
</dbReference>
<keyword evidence="2" id="KW-0012">Acyltransferase</keyword>
<reference evidence="6" key="1">
    <citation type="submission" date="2025-08" db="UniProtKB">
        <authorList>
            <consortium name="RefSeq"/>
        </authorList>
    </citation>
    <scope>IDENTIFICATION</scope>
</reference>
<dbReference type="GO" id="GO:0005739">
    <property type="term" value="C:mitochondrion"/>
    <property type="evidence" value="ECO:0007669"/>
    <property type="project" value="TreeGrafter"/>
</dbReference>
<evidence type="ECO:0000259" key="4">
    <source>
        <dbReference type="Pfam" id="PF00755"/>
    </source>
</evidence>
<organism evidence="5 6">
    <name type="scientific">Acanthaster planci</name>
    <name type="common">Crown-of-thorns starfish</name>
    <dbReference type="NCBI Taxonomy" id="133434"/>
    <lineage>
        <taxon>Eukaryota</taxon>
        <taxon>Metazoa</taxon>
        <taxon>Echinodermata</taxon>
        <taxon>Eleutherozoa</taxon>
        <taxon>Asterozoa</taxon>
        <taxon>Asteroidea</taxon>
        <taxon>Valvatacea</taxon>
        <taxon>Valvatida</taxon>
        <taxon>Acanthasteridae</taxon>
        <taxon>Acanthaster</taxon>
    </lineage>
</organism>
<dbReference type="InterPro" id="IPR039551">
    <property type="entry name" value="Cho/carn_acyl_trans"/>
</dbReference>
<evidence type="ECO:0000313" key="6">
    <source>
        <dbReference type="RefSeq" id="XP_022107847.1"/>
    </source>
</evidence>